<dbReference type="EMBL" id="HQ343204">
    <property type="protein sequence ID" value="ADP89906.2"/>
    <property type="molecule type" value="mRNA"/>
</dbReference>
<organism evidence="2">
    <name type="scientific">Chrysomya bezziana</name>
    <name type="common">Old world screw-worm fly</name>
    <dbReference type="NCBI Taxonomy" id="69364"/>
    <lineage>
        <taxon>Eukaryota</taxon>
        <taxon>Metazoa</taxon>
        <taxon>Ecdysozoa</taxon>
        <taxon>Arthropoda</taxon>
        <taxon>Hexapoda</taxon>
        <taxon>Insecta</taxon>
        <taxon>Pterygota</taxon>
        <taxon>Neoptera</taxon>
        <taxon>Endopterygota</taxon>
        <taxon>Diptera</taxon>
        <taxon>Brachycera</taxon>
        <taxon>Muscomorpha</taxon>
        <taxon>Oestroidea</taxon>
        <taxon>Calliphoridae</taxon>
        <taxon>Chrysomyinae</taxon>
        <taxon>Chrysomya</taxon>
    </lineage>
</organism>
<accession>E5L8E7</accession>
<reference evidence="2" key="1">
    <citation type="submission" date="2010-11" db="EMBL/GenBank/DDBJ databases">
        <title>Peritrophin-42 from Chrysomya bezziana larvae: sequence and structure.</title>
        <authorList>
            <person name="Riding G."/>
            <person name="Jones A."/>
            <person name="Pearson R."/>
            <person name="Vuocolo T."/>
            <person name="Willadsen P."/>
            <person name="Tellam R."/>
        </authorList>
    </citation>
    <scope>NUCLEOTIDE SEQUENCE</scope>
    <source>
        <tissue evidence="2">Peritrophic membrane</tissue>
    </source>
</reference>
<dbReference type="InterPro" id="IPR036508">
    <property type="entry name" value="Chitin-bd_dom_sf"/>
</dbReference>
<evidence type="ECO:0000256" key="1">
    <source>
        <dbReference type="SAM" id="SignalP"/>
    </source>
</evidence>
<dbReference type="AlphaFoldDB" id="E5L8E7"/>
<feature type="signal peptide" evidence="1">
    <location>
        <begin position="1"/>
        <end position="17"/>
    </location>
</feature>
<protein>
    <submittedName>
        <fullName evidence="2">Type C peritrophin Cb42</fullName>
    </submittedName>
</protein>
<sequence length="159" mass="17489">MIKVTLILGAIFVLCSAAVINVKDERANIVKGCKSETELWGSADGTKFYFCIGDDMAIEQSCDPGTFFVKNATVSGCIPLDEVDDSCVYHVKAPVCEGEALKHPQPHEDPTLFYLCTAKGAKPDVLPCPVEKAFANQDGYLGCFDWSIWRKIRKCEDTD</sequence>
<dbReference type="GO" id="GO:0008061">
    <property type="term" value="F:chitin binding"/>
    <property type="evidence" value="ECO:0007669"/>
    <property type="project" value="InterPro"/>
</dbReference>
<reference evidence="2" key="2">
    <citation type="submission" date="2011-05" db="EMBL/GenBank/DDBJ databases">
        <authorList>
            <person name="Supriyanti F."/>
            <person name="Muharsini S."/>
            <person name="Wijffels G."/>
        </authorList>
    </citation>
    <scope>NUCLEOTIDE SEQUENCE</scope>
    <source>
        <tissue evidence="2">Peritrophic membrane</tissue>
    </source>
</reference>
<keyword evidence="1" id="KW-0732">Signal</keyword>
<dbReference type="SUPFAM" id="SSF57625">
    <property type="entry name" value="Invertebrate chitin-binding proteins"/>
    <property type="match status" value="1"/>
</dbReference>
<proteinExistence type="evidence at transcript level"/>
<evidence type="ECO:0000313" key="2">
    <source>
        <dbReference type="EMBL" id="ADP89906.2"/>
    </source>
</evidence>
<feature type="chain" id="PRO_5003197550" evidence="1">
    <location>
        <begin position="18"/>
        <end position="159"/>
    </location>
</feature>
<name>E5L8E7_CHRBE</name>